<dbReference type="AlphaFoldDB" id="A0A2A2HFP7"/>
<feature type="domain" description="Peptidoglycan binding-like" evidence="1">
    <location>
        <begin position="15"/>
        <end position="68"/>
    </location>
</feature>
<dbReference type="InterPro" id="IPR036365">
    <property type="entry name" value="PGBD-like_sf"/>
</dbReference>
<dbReference type="RefSeq" id="WP_170104103.1">
    <property type="nucleotide sequence ID" value="NZ_LMVN01000002.1"/>
</dbReference>
<reference evidence="3 5" key="1">
    <citation type="submission" date="2016-04" db="EMBL/GenBank/DDBJ databases">
        <title>Genome sequence of Methanosphaera cuniculi DSM 4103.</title>
        <authorList>
            <person name="Poehlein A."/>
            <person name="Seedorf H."/>
            <person name="Daniel R."/>
        </authorList>
    </citation>
    <scope>NUCLEOTIDE SEQUENCE [LARGE SCALE GENOMIC DNA]</scope>
    <source>
        <strain evidence="3 5">DSM 4103</strain>
    </source>
</reference>
<dbReference type="Pfam" id="PF01471">
    <property type="entry name" value="PG_binding_1"/>
    <property type="match status" value="1"/>
</dbReference>
<dbReference type="EMBL" id="LMVN01000002">
    <property type="protein sequence ID" value="PAV08126.1"/>
    <property type="molecule type" value="Genomic_DNA"/>
</dbReference>
<dbReference type="Gene3D" id="1.10.101.10">
    <property type="entry name" value="PGBD-like superfamily/PGBD"/>
    <property type="match status" value="1"/>
</dbReference>
<gene>
    <name evidence="3" type="primary">sleB_2</name>
    <name evidence="2" type="ORF">ASJ82_01275</name>
    <name evidence="3" type="ORF">MSCUN_12920</name>
</gene>
<evidence type="ECO:0000313" key="4">
    <source>
        <dbReference type="Proteomes" id="UP000217528"/>
    </source>
</evidence>
<dbReference type="InterPro" id="IPR036366">
    <property type="entry name" value="PGBDSf"/>
</dbReference>
<name>A0A2A2HFP7_9EURY</name>
<evidence type="ECO:0000313" key="5">
    <source>
        <dbReference type="Proteomes" id="UP000246004"/>
    </source>
</evidence>
<dbReference type="EMBL" id="LWMS01000044">
    <property type="protein sequence ID" value="PWL07761.1"/>
    <property type="molecule type" value="Genomic_DNA"/>
</dbReference>
<dbReference type="Gene3D" id="3.90.70.10">
    <property type="entry name" value="Cysteine proteinases"/>
    <property type="match status" value="1"/>
</dbReference>
<dbReference type="OrthoDB" id="386509at2157"/>
<sequence length="353" mass="39794">MLDCNKINIRKESKGNDVKELQTYLTFRGYYDGKIDGSCGDYTVSAIKKLQKAVGGLVVDGIFGPLTCKVSGINGRDISGTSQTIDLDIWKNMMTRYDNFFKQHGQEPVICYINYTTKYEYITNTKYQDIKKRYDTYIKENGREPKFVYINKTQITQPNTTTNKPSTNTIITYFSSTPHYTSQGCNRLGQCTPYYCGVHSLHQVLRKFGITDYSESTLAAWAGTTTAGTSHGGINTAIKKVNSKKGTNIEIKWLNFSDLGNTTSARFKELGRRINNSNCDCIVHNLYRNRYGHYETIHSINTKTQNVQVLNSLGTRTGSSYKGYIENRSFSTFQSYISNTPGGQPSIGLITKK</sequence>
<protein>
    <submittedName>
        <fullName evidence="3">Spore cortex-lytic enzyme</fullName>
    </submittedName>
</protein>
<reference evidence="2 4" key="2">
    <citation type="journal article" date="2017" name="BMC Genomics">
        <title>Genomic analysis of methanogenic archaea reveals a shift towards energy conservation.</title>
        <authorList>
            <person name="Gilmore S.P."/>
            <person name="Henske J.K."/>
            <person name="Sexton J.A."/>
            <person name="Solomon K.V."/>
            <person name="Seppala S."/>
            <person name="Yoo J.I."/>
            <person name="Huyett L.M."/>
            <person name="Pressman A."/>
            <person name="Cogan J.Z."/>
            <person name="Kivenson V."/>
            <person name="Peng X."/>
            <person name="Tan Y."/>
            <person name="Valentine D.L."/>
            <person name="O'Malley M.A."/>
        </authorList>
    </citation>
    <scope>NUCLEOTIDE SEQUENCE [LARGE SCALE GENOMIC DNA]</scope>
    <source>
        <strain evidence="2 4">1R-7</strain>
    </source>
</reference>
<dbReference type="Proteomes" id="UP000217528">
    <property type="component" value="Unassembled WGS sequence"/>
</dbReference>
<keyword evidence="4" id="KW-1185">Reference proteome</keyword>
<dbReference type="SUPFAM" id="SSF47090">
    <property type="entry name" value="PGBD-like"/>
    <property type="match status" value="1"/>
</dbReference>
<proteinExistence type="predicted"/>
<accession>A0A2A2HFP7</accession>
<organism evidence="2 4">
    <name type="scientific">Methanosphaera cuniculi</name>
    <dbReference type="NCBI Taxonomy" id="1077256"/>
    <lineage>
        <taxon>Archaea</taxon>
        <taxon>Methanobacteriati</taxon>
        <taxon>Methanobacteriota</taxon>
        <taxon>Methanomada group</taxon>
        <taxon>Methanobacteria</taxon>
        <taxon>Methanobacteriales</taxon>
        <taxon>Methanobacteriaceae</taxon>
        <taxon>Methanosphaera</taxon>
    </lineage>
</organism>
<dbReference type="Proteomes" id="UP000246004">
    <property type="component" value="Unassembled WGS sequence"/>
</dbReference>
<evidence type="ECO:0000313" key="3">
    <source>
        <dbReference type="EMBL" id="PWL07761.1"/>
    </source>
</evidence>
<evidence type="ECO:0000259" key="1">
    <source>
        <dbReference type="Pfam" id="PF01471"/>
    </source>
</evidence>
<dbReference type="InterPro" id="IPR002477">
    <property type="entry name" value="Peptidoglycan-bd-like"/>
</dbReference>
<comment type="caution">
    <text evidence="2">The sequence shown here is derived from an EMBL/GenBank/DDBJ whole genome shotgun (WGS) entry which is preliminary data.</text>
</comment>
<evidence type="ECO:0000313" key="2">
    <source>
        <dbReference type="EMBL" id="PAV08126.1"/>
    </source>
</evidence>